<proteinExistence type="predicted"/>
<accession>A0A8S5SRF6</accession>
<dbReference type="EMBL" id="BK032650">
    <property type="protein sequence ID" value="DAF53271.1"/>
    <property type="molecule type" value="Genomic_DNA"/>
</dbReference>
<name>A0A8S5SRF6_9CAUD</name>
<protein>
    <submittedName>
        <fullName evidence="1">Uncharacterized protein</fullName>
    </submittedName>
</protein>
<reference evidence="1" key="1">
    <citation type="journal article" date="2021" name="Proc. Natl. Acad. Sci. U.S.A.">
        <title>A Catalog of Tens of Thousands of Viruses from Human Metagenomes Reveals Hidden Associations with Chronic Diseases.</title>
        <authorList>
            <person name="Tisza M.J."/>
            <person name="Buck C.B."/>
        </authorList>
    </citation>
    <scope>NUCLEOTIDE SEQUENCE</scope>
    <source>
        <strain evidence="1">Cto3L1</strain>
    </source>
</reference>
<evidence type="ECO:0000313" key="1">
    <source>
        <dbReference type="EMBL" id="DAF53271.1"/>
    </source>
</evidence>
<sequence>MNEIIEKLNELEVADVDFDSDEIVYVLVEDNEDNRKRLIELGATEAEITSMIVDGGALDITIFAFEKCGADWYKQDEGFGKN</sequence>
<organism evidence="1">
    <name type="scientific">Siphoviridae sp. cto3L1</name>
    <dbReference type="NCBI Taxonomy" id="2827942"/>
    <lineage>
        <taxon>Viruses</taxon>
        <taxon>Duplodnaviria</taxon>
        <taxon>Heunggongvirae</taxon>
        <taxon>Uroviricota</taxon>
        <taxon>Caudoviricetes</taxon>
    </lineage>
</organism>